<organism evidence="3 4">
    <name type="scientific">Spiroplasma clarkii</name>
    <dbReference type="NCBI Taxonomy" id="2139"/>
    <lineage>
        <taxon>Bacteria</taxon>
        <taxon>Bacillati</taxon>
        <taxon>Mycoplasmatota</taxon>
        <taxon>Mollicutes</taxon>
        <taxon>Entomoplasmatales</taxon>
        <taxon>Spiroplasmataceae</taxon>
        <taxon>Spiroplasma</taxon>
    </lineage>
</organism>
<reference evidence="3 4" key="1">
    <citation type="submission" date="2017-11" db="EMBL/GenBank/DDBJ databases">
        <title>Complete genome sequence of Spiroplasma clarkii CN-5 (DSM 19994).</title>
        <authorList>
            <person name="Tsai Y.-M."/>
            <person name="Chang A."/>
            <person name="Lo W.-S."/>
            <person name="Kuo C.-H."/>
        </authorList>
    </citation>
    <scope>NUCLEOTIDE SEQUENCE [LARGE SCALE GENOMIC DNA]</scope>
    <source>
        <strain evidence="3 4">CN-5</strain>
    </source>
</reference>
<dbReference type="Proteomes" id="UP000231179">
    <property type="component" value="Chromosome"/>
</dbReference>
<keyword evidence="4" id="KW-1185">Reference proteome</keyword>
<feature type="region of interest" description="Disordered" evidence="1">
    <location>
        <begin position="132"/>
        <end position="155"/>
    </location>
</feature>
<dbReference type="NCBIfam" id="NF045726">
    <property type="entry name" value="XXplasma_LP"/>
    <property type="match status" value="1"/>
</dbReference>
<feature type="signal peptide" evidence="2">
    <location>
        <begin position="1"/>
        <end position="23"/>
    </location>
</feature>
<dbReference type="RefSeq" id="WP_100254409.1">
    <property type="nucleotide sequence ID" value="NZ_CP024870.1"/>
</dbReference>
<evidence type="ECO:0000313" key="3">
    <source>
        <dbReference type="EMBL" id="ATX70850.1"/>
    </source>
</evidence>
<protein>
    <recommendedName>
        <fullName evidence="5">Lipoprotein</fullName>
    </recommendedName>
</protein>
<dbReference type="EMBL" id="CP024870">
    <property type="protein sequence ID" value="ATX70850.1"/>
    <property type="molecule type" value="Genomic_DNA"/>
</dbReference>
<evidence type="ECO:0000256" key="2">
    <source>
        <dbReference type="SAM" id="SignalP"/>
    </source>
</evidence>
<evidence type="ECO:0008006" key="5">
    <source>
        <dbReference type="Google" id="ProtNLM"/>
    </source>
</evidence>
<dbReference type="PROSITE" id="PS51257">
    <property type="entry name" value="PROKAR_LIPOPROTEIN"/>
    <property type="match status" value="1"/>
</dbReference>
<keyword evidence="2" id="KW-0732">Signal</keyword>
<accession>A0A2K8KGN3</accession>
<name>A0A2K8KGN3_9MOLU</name>
<gene>
    <name evidence="3" type="ORF">SCLAR_v1c05310</name>
</gene>
<sequence>MKKLISLLAATGLVATTTSSVSACNKSETLAEATIAADKTSVEVTIESAKIKKDEEVTIFKKDLEWLKGSSKQHEEGKAKVTISVLQNKKAVRAKDETYILDVTIPAPKTSKEQYEKIGTVKVTVVKVATPATPTPAPAAPATTPATPAKNSSKK</sequence>
<dbReference type="AlphaFoldDB" id="A0A2K8KGN3"/>
<feature type="compositionally biased region" description="Low complexity" evidence="1">
    <location>
        <begin position="140"/>
        <end position="155"/>
    </location>
</feature>
<dbReference type="InterPro" id="IPR054816">
    <property type="entry name" value="Lipoprotein_mollicutes-type_CS"/>
</dbReference>
<evidence type="ECO:0000313" key="4">
    <source>
        <dbReference type="Proteomes" id="UP000231179"/>
    </source>
</evidence>
<dbReference type="NCBIfam" id="NF038029">
    <property type="entry name" value="LP_plasma"/>
    <property type="match status" value="1"/>
</dbReference>
<feature type="chain" id="PRO_5014713491" description="Lipoprotein" evidence="2">
    <location>
        <begin position="24"/>
        <end position="155"/>
    </location>
</feature>
<evidence type="ECO:0000256" key="1">
    <source>
        <dbReference type="SAM" id="MobiDB-lite"/>
    </source>
</evidence>
<proteinExistence type="predicted"/>